<organism evidence="3 4">
    <name type="scientific">Heterodermia speciosa</name>
    <dbReference type="NCBI Taxonomy" id="116794"/>
    <lineage>
        <taxon>Eukaryota</taxon>
        <taxon>Fungi</taxon>
        <taxon>Dikarya</taxon>
        <taxon>Ascomycota</taxon>
        <taxon>Pezizomycotina</taxon>
        <taxon>Lecanoromycetes</taxon>
        <taxon>OSLEUM clade</taxon>
        <taxon>Lecanoromycetidae</taxon>
        <taxon>Caliciales</taxon>
        <taxon>Physciaceae</taxon>
        <taxon>Heterodermia</taxon>
    </lineage>
</organism>
<reference evidence="3" key="1">
    <citation type="submission" date="2021-03" db="EMBL/GenBank/DDBJ databases">
        <authorList>
            <person name="Tagirdzhanova G."/>
        </authorList>
    </citation>
    <scope>NUCLEOTIDE SEQUENCE</scope>
</reference>
<accession>A0A8H3EHZ3</accession>
<name>A0A8H3EHZ3_9LECA</name>
<dbReference type="EMBL" id="CAJPDS010000005">
    <property type="protein sequence ID" value="CAF9907466.1"/>
    <property type="molecule type" value="Genomic_DNA"/>
</dbReference>
<feature type="coiled-coil region" evidence="1">
    <location>
        <begin position="216"/>
        <end position="254"/>
    </location>
</feature>
<dbReference type="OrthoDB" id="5391053at2759"/>
<evidence type="ECO:0000256" key="1">
    <source>
        <dbReference type="SAM" id="Coils"/>
    </source>
</evidence>
<keyword evidence="4" id="KW-1185">Reference proteome</keyword>
<feature type="region of interest" description="Disordered" evidence="2">
    <location>
        <begin position="1"/>
        <end position="43"/>
    </location>
</feature>
<comment type="caution">
    <text evidence="3">The sequence shown here is derived from an EMBL/GenBank/DDBJ whole genome shotgun (WGS) entry which is preliminary data.</text>
</comment>
<protein>
    <submittedName>
        <fullName evidence="3">Uncharacterized protein</fullName>
    </submittedName>
</protein>
<evidence type="ECO:0000256" key="2">
    <source>
        <dbReference type="SAM" id="MobiDB-lite"/>
    </source>
</evidence>
<dbReference type="Proteomes" id="UP000664521">
    <property type="component" value="Unassembled WGS sequence"/>
</dbReference>
<gene>
    <name evidence="3" type="ORF">HETSPECPRED_007135</name>
</gene>
<evidence type="ECO:0000313" key="3">
    <source>
        <dbReference type="EMBL" id="CAF9907466.1"/>
    </source>
</evidence>
<evidence type="ECO:0000313" key="4">
    <source>
        <dbReference type="Proteomes" id="UP000664521"/>
    </source>
</evidence>
<dbReference type="AlphaFoldDB" id="A0A8H3EHZ3"/>
<sequence length="417" mass="47840">MATQTSVHHQRSASPDRDQAVATSREGLFQSPASRHFPHEPDSFPVEAQGDIIKVMHDSRESSALLLTEIVSKRFRQFIEASRELEAVQRVHAEASREVRLGKIFIEHHESMLEEERDEKERNELIRILEEREPAITRNIRRQEELEEALEKKNKDLLWCQEDLRSSLEPSLIAAGFVEPPVPESNNMDWNNHETTDEAGGDAVPDTTPLMDEEVASEEELERRTARKELDDAAENLNALRDEYEGQEAREREAIWRYKCDFAAGEATFPIEEMHQFLLQQSRDLIRALIEAEEQCDKAAARARALGLLGNTFDQESHFVDYQDDGESTIFGGSDDGEVRREFIESWRTNLPDTLQEAPQPDIDDWDARSINIGDSLSDVDYSRNRKRIDRWRFICEKCGEKGDCGAVGKEMIENGQ</sequence>
<keyword evidence="1" id="KW-0175">Coiled coil</keyword>
<proteinExistence type="predicted"/>